<evidence type="ECO:0000313" key="8">
    <source>
        <dbReference type="EMBL" id="KZR97661.1"/>
    </source>
</evidence>
<organism evidence="8 9">
    <name type="scientific">Daphnia magna</name>
    <dbReference type="NCBI Taxonomy" id="35525"/>
    <lineage>
        <taxon>Eukaryota</taxon>
        <taxon>Metazoa</taxon>
        <taxon>Ecdysozoa</taxon>
        <taxon>Arthropoda</taxon>
        <taxon>Crustacea</taxon>
        <taxon>Branchiopoda</taxon>
        <taxon>Diplostraca</taxon>
        <taxon>Cladocera</taxon>
        <taxon>Anomopoda</taxon>
        <taxon>Daphniidae</taxon>
        <taxon>Daphnia</taxon>
    </lineage>
</organism>
<dbReference type="PANTHER" id="PTHR10766:SF176">
    <property type="entry name" value="TRANSMEMBRANE 9 SUPERFAMILY MEMBER"/>
    <property type="match status" value="1"/>
</dbReference>
<proteinExistence type="inferred from homology"/>
<comment type="similarity">
    <text evidence="2 7">Belongs to the nonaspanin (TM9SF) (TC 9.A.2) family.</text>
</comment>
<evidence type="ECO:0000256" key="1">
    <source>
        <dbReference type="ARBA" id="ARBA00004141"/>
    </source>
</evidence>
<evidence type="ECO:0000256" key="7">
    <source>
        <dbReference type="RuleBase" id="RU363079"/>
    </source>
</evidence>
<dbReference type="InterPro" id="IPR004240">
    <property type="entry name" value="EMP70"/>
</dbReference>
<dbReference type="PANTHER" id="PTHR10766">
    <property type="entry name" value="TRANSMEMBRANE 9 SUPERFAMILY PROTEIN"/>
    <property type="match status" value="1"/>
</dbReference>
<name>A0A164FCM0_9CRUS</name>
<keyword evidence="4" id="KW-0732">Signal</keyword>
<dbReference type="AlphaFoldDB" id="A0A164FCM0"/>
<evidence type="ECO:0000313" key="9">
    <source>
        <dbReference type="Proteomes" id="UP000076858"/>
    </source>
</evidence>
<dbReference type="GO" id="GO:0016020">
    <property type="term" value="C:membrane"/>
    <property type="evidence" value="ECO:0007669"/>
    <property type="project" value="UniProtKB-SubCell"/>
</dbReference>
<keyword evidence="6 7" id="KW-0472">Membrane</keyword>
<evidence type="ECO:0000256" key="4">
    <source>
        <dbReference type="ARBA" id="ARBA00022729"/>
    </source>
</evidence>
<dbReference type="STRING" id="35525.A0A164FCM0"/>
<keyword evidence="5 7" id="KW-1133">Transmembrane helix</keyword>
<reference evidence="8 9" key="1">
    <citation type="submission" date="2016-03" db="EMBL/GenBank/DDBJ databases">
        <title>EvidentialGene: Evidence-directed Construction of Genes on Genomes.</title>
        <authorList>
            <person name="Gilbert D.G."/>
            <person name="Choi J.-H."/>
            <person name="Mockaitis K."/>
            <person name="Colbourne J."/>
            <person name="Pfrender M."/>
        </authorList>
    </citation>
    <scope>NUCLEOTIDE SEQUENCE [LARGE SCALE GENOMIC DNA]</scope>
    <source>
        <strain evidence="8 9">Xinb3</strain>
        <tissue evidence="8">Complete organism</tissue>
    </source>
</reference>
<evidence type="ECO:0000256" key="5">
    <source>
        <dbReference type="ARBA" id="ARBA00022989"/>
    </source>
</evidence>
<dbReference type="EMBL" id="LRGB01020564">
    <property type="protein sequence ID" value="KZR97661.1"/>
    <property type="molecule type" value="Genomic_DNA"/>
</dbReference>
<dbReference type="Pfam" id="PF02990">
    <property type="entry name" value="EMP70"/>
    <property type="match status" value="1"/>
</dbReference>
<comment type="caution">
    <text evidence="7">Lacks conserved residue(s) required for the propagation of feature annotation.</text>
</comment>
<accession>A0A164FCM0</accession>
<feature type="transmembrane region" description="Helical" evidence="7">
    <location>
        <begin position="42"/>
        <end position="71"/>
    </location>
</feature>
<feature type="transmembrane region" description="Helical" evidence="7">
    <location>
        <begin position="12"/>
        <end position="36"/>
    </location>
</feature>
<evidence type="ECO:0000256" key="6">
    <source>
        <dbReference type="ARBA" id="ARBA00023136"/>
    </source>
</evidence>
<evidence type="ECO:0000256" key="3">
    <source>
        <dbReference type="ARBA" id="ARBA00022692"/>
    </source>
</evidence>
<comment type="caution">
    <text evidence="8">The sequence shown here is derived from an EMBL/GenBank/DDBJ whole genome shotgun (WGS) entry which is preliminary data.</text>
</comment>
<gene>
    <name evidence="8" type="ORF">APZ42_007336</name>
</gene>
<dbReference type="GO" id="GO:0072657">
    <property type="term" value="P:protein localization to membrane"/>
    <property type="evidence" value="ECO:0007669"/>
    <property type="project" value="TreeGrafter"/>
</dbReference>
<comment type="subcellular location">
    <subcellularLocation>
        <location evidence="1">Membrane</location>
        <topology evidence="1">Multi-pass membrane protein</topology>
    </subcellularLocation>
</comment>
<keyword evidence="9" id="KW-1185">Reference proteome</keyword>
<feature type="non-terminal residue" evidence="8">
    <location>
        <position position="1"/>
    </location>
</feature>
<feature type="non-terminal residue" evidence="8">
    <location>
        <position position="85"/>
    </location>
</feature>
<dbReference type="Proteomes" id="UP000076858">
    <property type="component" value="Unassembled WGS sequence"/>
</dbReference>
<protein>
    <recommendedName>
        <fullName evidence="7">Transmembrane 9 superfamily member</fullName>
    </recommendedName>
</protein>
<sequence>KSFGGERWKLNVLLTSMLCPGIVFGVFFVLNLVLWSKGSSGAISFGILVALLALWFGISVPLTFVGAFFGFRKRPIEHPVRTNQI</sequence>
<evidence type="ECO:0000256" key="2">
    <source>
        <dbReference type="ARBA" id="ARBA00005227"/>
    </source>
</evidence>
<keyword evidence="3 7" id="KW-0812">Transmembrane</keyword>